<dbReference type="InterPro" id="IPR001138">
    <property type="entry name" value="Zn2Cys6_DnaBD"/>
</dbReference>
<evidence type="ECO:0000256" key="2">
    <source>
        <dbReference type="ARBA" id="ARBA00022723"/>
    </source>
</evidence>
<dbReference type="InterPro" id="IPR007219">
    <property type="entry name" value="XnlR_reg_dom"/>
</dbReference>
<accession>A0AA39WS70</accession>
<evidence type="ECO:0000313" key="7">
    <source>
        <dbReference type="EMBL" id="KAK0620623.1"/>
    </source>
</evidence>
<keyword evidence="5" id="KW-1133">Transmembrane helix</keyword>
<proteinExistence type="predicted"/>
<keyword evidence="5" id="KW-0812">Transmembrane</keyword>
<dbReference type="GO" id="GO:0003677">
    <property type="term" value="F:DNA binding"/>
    <property type="evidence" value="ECO:0007669"/>
    <property type="project" value="UniProtKB-KW"/>
</dbReference>
<dbReference type="Pfam" id="PF04082">
    <property type="entry name" value="Fungal_trans"/>
    <property type="match status" value="1"/>
</dbReference>
<dbReference type="GO" id="GO:0005634">
    <property type="term" value="C:nucleus"/>
    <property type="evidence" value="ECO:0007669"/>
    <property type="project" value="UniProtKB-SubCell"/>
</dbReference>
<dbReference type="PANTHER" id="PTHR46910:SF3">
    <property type="entry name" value="HALOTOLERANCE PROTEIN 9-RELATED"/>
    <property type="match status" value="1"/>
</dbReference>
<dbReference type="EMBL" id="JAULSU010000004">
    <property type="protein sequence ID" value="KAK0620623.1"/>
    <property type="molecule type" value="Genomic_DNA"/>
</dbReference>
<comment type="subcellular location">
    <subcellularLocation>
        <location evidence="1">Nucleus</location>
    </subcellularLocation>
</comment>
<dbReference type="GO" id="GO:0000981">
    <property type="term" value="F:DNA-binding transcription factor activity, RNA polymerase II-specific"/>
    <property type="evidence" value="ECO:0007669"/>
    <property type="project" value="InterPro"/>
</dbReference>
<organism evidence="7 8">
    <name type="scientific">Immersiella caudata</name>
    <dbReference type="NCBI Taxonomy" id="314043"/>
    <lineage>
        <taxon>Eukaryota</taxon>
        <taxon>Fungi</taxon>
        <taxon>Dikarya</taxon>
        <taxon>Ascomycota</taxon>
        <taxon>Pezizomycotina</taxon>
        <taxon>Sordariomycetes</taxon>
        <taxon>Sordariomycetidae</taxon>
        <taxon>Sordariales</taxon>
        <taxon>Lasiosphaeriaceae</taxon>
        <taxon>Immersiella</taxon>
    </lineage>
</organism>
<dbReference type="CDD" id="cd00067">
    <property type="entry name" value="GAL4"/>
    <property type="match status" value="1"/>
</dbReference>
<dbReference type="PANTHER" id="PTHR46910">
    <property type="entry name" value="TRANSCRIPTION FACTOR PDR1"/>
    <property type="match status" value="1"/>
</dbReference>
<dbReference type="GO" id="GO:0006351">
    <property type="term" value="P:DNA-templated transcription"/>
    <property type="evidence" value="ECO:0007669"/>
    <property type="project" value="InterPro"/>
</dbReference>
<evidence type="ECO:0000256" key="5">
    <source>
        <dbReference type="SAM" id="Phobius"/>
    </source>
</evidence>
<dbReference type="PROSITE" id="PS50048">
    <property type="entry name" value="ZN2_CY6_FUNGAL_2"/>
    <property type="match status" value="1"/>
</dbReference>
<keyword evidence="3" id="KW-0238">DNA-binding</keyword>
<dbReference type="CDD" id="cd12148">
    <property type="entry name" value="fungal_TF_MHR"/>
    <property type="match status" value="1"/>
</dbReference>
<dbReference type="Pfam" id="PF00172">
    <property type="entry name" value="Zn_clus"/>
    <property type="match status" value="1"/>
</dbReference>
<keyword evidence="4" id="KW-0539">Nucleus</keyword>
<dbReference type="AlphaFoldDB" id="A0AA39WS70"/>
<keyword evidence="8" id="KW-1185">Reference proteome</keyword>
<dbReference type="SMART" id="SM00066">
    <property type="entry name" value="GAL4"/>
    <property type="match status" value="1"/>
</dbReference>
<keyword evidence="5" id="KW-0472">Membrane</keyword>
<evidence type="ECO:0000256" key="4">
    <source>
        <dbReference type="ARBA" id="ARBA00023242"/>
    </source>
</evidence>
<feature type="domain" description="Zn(2)-C6 fungal-type" evidence="6">
    <location>
        <begin position="13"/>
        <end position="54"/>
    </location>
</feature>
<reference evidence="7" key="1">
    <citation type="submission" date="2023-06" db="EMBL/GenBank/DDBJ databases">
        <title>Genome-scale phylogeny and comparative genomics of the fungal order Sordariales.</title>
        <authorList>
            <consortium name="Lawrence Berkeley National Laboratory"/>
            <person name="Hensen N."/>
            <person name="Bonometti L."/>
            <person name="Westerberg I."/>
            <person name="Brannstrom I.O."/>
            <person name="Guillou S."/>
            <person name="Cros-Aarteil S."/>
            <person name="Calhoun S."/>
            <person name="Haridas S."/>
            <person name="Kuo A."/>
            <person name="Mondo S."/>
            <person name="Pangilinan J."/>
            <person name="Riley R."/>
            <person name="Labutti K."/>
            <person name="Andreopoulos B."/>
            <person name="Lipzen A."/>
            <person name="Chen C."/>
            <person name="Yanf M."/>
            <person name="Daum C."/>
            <person name="Ng V."/>
            <person name="Clum A."/>
            <person name="Steindorff A."/>
            <person name="Ohm R."/>
            <person name="Martin F."/>
            <person name="Silar P."/>
            <person name="Natvig D."/>
            <person name="Lalanne C."/>
            <person name="Gautier V."/>
            <person name="Ament-Velasquez S.L."/>
            <person name="Kruys A."/>
            <person name="Hutchinson M.I."/>
            <person name="Powell A.J."/>
            <person name="Barry K."/>
            <person name="Miller A.N."/>
            <person name="Grigoriev I.V."/>
            <person name="Debuchy R."/>
            <person name="Gladieux P."/>
            <person name="Thoren M.H."/>
            <person name="Johannesson H."/>
        </authorList>
    </citation>
    <scope>NUCLEOTIDE SEQUENCE</scope>
    <source>
        <strain evidence="7">CBS 606.72</strain>
    </source>
</reference>
<name>A0AA39WS70_9PEZI</name>
<dbReference type="SUPFAM" id="SSF57701">
    <property type="entry name" value="Zn2/Cys6 DNA-binding domain"/>
    <property type="match status" value="1"/>
</dbReference>
<evidence type="ECO:0000313" key="8">
    <source>
        <dbReference type="Proteomes" id="UP001175000"/>
    </source>
</evidence>
<evidence type="ECO:0000256" key="1">
    <source>
        <dbReference type="ARBA" id="ARBA00004123"/>
    </source>
</evidence>
<dbReference type="InterPro" id="IPR050987">
    <property type="entry name" value="AtrR-like"/>
</dbReference>
<feature type="transmembrane region" description="Helical" evidence="5">
    <location>
        <begin position="495"/>
        <end position="517"/>
    </location>
</feature>
<dbReference type="InterPro" id="IPR036864">
    <property type="entry name" value="Zn2-C6_fun-type_DNA-bd_sf"/>
</dbReference>
<sequence>MSTYGKVIKINKTCDQCRQRKVRCIVPPPKPHTRPIELPLTCVNCVNRGEPCNYSIFRRKRVALPPGLGKKGPEPSDGELYIDRILQRGPQEVVLFEDAAMFKVPDNRVKTCAMAFFSNQRVASLAERLGPECLTDIVERLEGLVQKRINGRGEAELEEYASSARISFHNPLAPETVQPAIAKAFIKAYFDHIHPVYPFLDEEEFCSIALSSALDDDYLKRNPVFSCLYHTVLALGSQYFHGGGFVPRLGQAWGLFQISLGLIPCVLAPPHSVTNLQALAAMSIFSLNPCCVQLELTIISEVARMAHTLQYHTTANSPVGHLKAFWVVYYIDKLSNFTESVSSLLADEDIGCIIPPAPESLFDDYNWYISAIRFGRLCSVAYSALFSVSASLKSKEGLRSAIPNIMRMLENWRLSVPLKFRPQEPIQIQQDATPSTKRVFLETQYHYLNLLIAIDRLSLQVEAEGSPEREKVKFRLMRSARTVIELTHLVELDGILNIFLCGMMPIAALFILFDFVVHNPRHRDTQENLILLDTAAAHFRLIDAASHGIIPGNTIAEFAGIARKYATTSIQATSVSRAREPPVGNPSATSVPQIAPLPMSNDFGLTKLQLTAVNSNSTQESQTAEYLNYPTTDTMLEADTSLGDLKSLFGWVFPDWGDMSIT</sequence>
<dbReference type="Proteomes" id="UP001175000">
    <property type="component" value="Unassembled WGS sequence"/>
</dbReference>
<evidence type="ECO:0000256" key="3">
    <source>
        <dbReference type="ARBA" id="ARBA00023125"/>
    </source>
</evidence>
<evidence type="ECO:0000259" key="6">
    <source>
        <dbReference type="PROSITE" id="PS50048"/>
    </source>
</evidence>
<protein>
    <recommendedName>
        <fullName evidence="6">Zn(2)-C6 fungal-type domain-containing protein</fullName>
    </recommendedName>
</protein>
<comment type="caution">
    <text evidence="7">The sequence shown here is derived from an EMBL/GenBank/DDBJ whole genome shotgun (WGS) entry which is preliminary data.</text>
</comment>
<gene>
    <name evidence="7" type="ORF">B0T14DRAFT_234895</name>
</gene>
<dbReference type="Gene3D" id="4.10.240.10">
    <property type="entry name" value="Zn(2)-C6 fungal-type DNA-binding domain"/>
    <property type="match status" value="1"/>
</dbReference>
<dbReference type="GO" id="GO:0008270">
    <property type="term" value="F:zinc ion binding"/>
    <property type="evidence" value="ECO:0007669"/>
    <property type="project" value="InterPro"/>
</dbReference>
<keyword evidence="2" id="KW-0479">Metal-binding</keyword>